<evidence type="ECO:0000313" key="6">
    <source>
        <dbReference type="Proteomes" id="UP000002852"/>
    </source>
</evidence>
<feature type="compositionally biased region" description="Low complexity" evidence="3">
    <location>
        <begin position="322"/>
        <end position="367"/>
    </location>
</feature>
<reference evidence="5" key="3">
    <citation type="submission" date="2025-05" db="UniProtKB">
        <authorList>
            <consortium name="Ensembl"/>
        </authorList>
    </citation>
    <scope>IDENTIFICATION</scope>
    <source>
        <strain evidence="5">JP 163 A</strain>
    </source>
</reference>
<dbReference type="Ensembl" id="ENSXMAT00000038386.1">
    <property type="protein sequence ID" value="ENSXMAP00000040368.1"/>
    <property type="gene ID" value="ENSXMAG00000026806.1"/>
</dbReference>
<feature type="compositionally biased region" description="Polar residues" evidence="3">
    <location>
        <begin position="114"/>
        <end position="123"/>
    </location>
</feature>
<dbReference type="Ensembl" id="ENSXMAT00000024905.1">
    <property type="protein sequence ID" value="ENSXMAP00000039415.1"/>
    <property type="gene ID" value="ENSXMAG00000026806.1"/>
</dbReference>
<feature type="compositionally biased region" description="Basic and acidic residues" evidence="3">
    <location>
        <begin position="214"/>
        <end position="223"/>
    </location>
</feature>
<reference evidence="6" key="1">
    <citation type="submission" date="2012-01" db="EMBL/GenBank/DDBJ databases">
        <authorList>
            <person name="Walter R."/>
            <person name="Schartl M."/>
            <person name="Warren W."/>
        </authorList>
    </citation>
    <scope>NUCLEOTIDE SEQUENCE [LARGE SCALE GENOMIC DNA]</scope>
    <source>
        <strain evidence="6">JP 163 A</strain>
    </source>
</reference>
<sequence>MERKEIEISKEELQSWIRDEVHKARLSTASTLMKYQLLQSLLERRQTQATRFLKLCQSVVIFENTVKELYSQLGWEYTDLDSDGENDEEPMSCRRTLPFVFVSSGDRIHRPSASRDSTSQSPVSELEEYQEEIVSQKNPGVALGKEAVVVLSKLTNSEISASMPPLSSDSGSDNKENLSSAESGVQWEPDKETSESNCSLSDFSTGSKKKRKMNKNEQKHEKLNSASKRSRMSSPTTRRSMRSTTTIKKPNYKECDVSESSSLPSTSDSDDESSKENAAALRSLSTKLTMRLSGKTIKASQTSATVATKTPGKTTETRAQPSTTNTTSESSKTPSTQLSKTPPSTTEPSKTPVSTTEPSKTPVSTTELSKTPVSTTEPSKTPVSTTEPSKTPVSTTEMSKTVSAKTVIKTITPPAKTKNSFASQQSSKTTVAPPSVPKREIKVNMNVLARKQHLCWQRGKVAEIITKEGGKVKYKVTFEEKGKILVSGHHLAFDNMPKLEELSIGCRVVVKISNEKVEYKPGIMAELPSRKNRMRFLVYIDDHTPMYIGLPALHLVYRALDNPLDDIPDEIHRDFMKEYLKVWPYPPQTQYKVGQTIKADYEGVMQKCEVTAVDCSLVEVIFESDKHKEWLYRGSLRLEHMVSMRYSMWKKEAAESAKKPL</sequence>
<protein>
    <submittedName>
        <fullName evidence="5">Histone-lysine N-methyltransferase SETDB1-A-like</fullName>
    </submittedName>
</protein>
<name>A0A3B5R9G7_XIPMA</name>
<feature type="compositionally biased region" description="Polar residues" evidence="3">
    <location>
        <begin position="298"/>
        <end position="321"/>
    </location>
</feature>
<evidence type="ECO:0000256" key="1">
    <source>
        <dbReference type="ARBA" id="ARBA00004123"/>
    </source>
</evidence>
<evidence type="ECO:0000256" key="3">
    <source>
        <dbReference type="SAM" id="MobiDB-lite"/>
    </source>
</evidence>
<organism evidence="5 6">
    <name type="scientific">Xiphophorus maculatus</name>
    <name type="common">Southern platyfish</name>
    <name type="synonym">Platypoecilus maculatus</name>
    <dbReference type="NCBI Taxonomy" id="8083"/>
    <lineage>
        <taxon>Eukaryota</taxon>
        <taxon>Metazoa</taxon>
        <taxon>Chordata</taxon>
        <taxon>Craniata</taxon>
        <taxon>Vertebrata</taxon>
        <taxon>Euteleostomi</taxon>
        <taxon>Actinopterygii</taxon>
        <taxon>Neopterygii</taxon>
        <taxon>Teleostei</taxon>
        <taxon>Neoteleostei</taxon>
        <taxon>Acanthomorphata</taxon>
        <taxon>Ovalentaria</taxon>
        <taxon>Atherinomorphae</taxon>
        <taxon>Cyprinodontiformes</taxon>
        <taxon>Poeciliidae</taxon>
        <taxon>Poeciliinae</taxon>
        <taxon>Xiphophorus</taxon>
    </lineage>
</organism>
<dbReference type="PANTHER" id="PTHR46024">
    <property type="entry name" value="HISTONE-LYSINE N-METHYLTRANSFERASE EGGLESS"/>
    <property type="match status" value="1"/>
</dbReference>
<comment type="subcellular location">
    <subcellularLocation>
        <location evidence="1">Nucleus</location>
    </subcellularLocation>
</comment>
<evidence type="ECO:0000259" key="4">
    <source>
        <dbReference type="SMART" id="SM00333"/>
    </source>
</evidence>
<dbReference type="GeneTree" id="ENSGT00880000138402"/>
<dbReference type="OrthoDB" id="8442012at2759"/>
<dbReference type="PANTHER" id="PTHR46024:SF1">
    <property type="entry name" value="HISTONE-LYSINE N-METHYLTRANSFERASE EGGLESS"/>
    <property type="match status" value="1"/>
</dbReference>
<evidence type="ECO:0000256" key="2">
    <source>
        <dbReference type="ARBA" id="ARBA00023242"/>
    </source>
</evidence>
<proteinExistence type="predicted"/>
<dbReference type="GO" id="GO:0070828">
    <property type="term" value="P:heterochromatin organization"/>
    <property type="evidence" value="ECO:0007669"/>
    <property type="project" value="TreeGrafter"/>
</dbReference>
<dbReference type="RefSeq" id="XP_023200220.1">
    <property type="nucleotide sequence ID" value="XM_023344452.1"/>
</dbReference>
<dbReference type="InterPro" id="IPR040880">
    <property type="entry name" value="DUF5604"/>
</dbReference>
<feature type="domain" description="Tudor" evidence="4">
    <location>
        <begin position="439"/>
        <end position="499"/>
    </location>
</feature>
<feature type="region of interest" description="Disordered" evidence="3">
    <location>
        <begin position="108"/>
        <end position="128"/>
    </location>
</feature>
<dbReference type="GO" id="GO:0046974">
    <property type="term" value="F:histone H3K9 methyltransferase activity"/>
    <property type="evidence" value="ECO:0007669"/>
    <property type="project" value="TreeGrafter"/>
</dbReference>
<feature type="domain" description="Tudor" evidence="4">
    <location>
        <begin position="589"/>
        <end position="644"/>
    </location>
</feature>
<keyword evidence="6" id="KW-1185">Reference proteome</keyword>
<dbReference type="Pfam" id="PF18300">
    <property type="entry name" value="DUF5604"/>
    <property type="match status" value="1"/>
</dbReference>
<evidence type="ECO:0000313" key="5">
    <source>
        <dbReference type="Ensembl" id="ENSXMAP00000040368.1"/>
    </source>
</evidence>
<dbReference type="InterPro" id="IPR002999">
    <property type="entry name" value="Tudor"/>
</dbReference>
<dbReference type="InterPro" id="IPR041292">
    <property type="entry name" value="Tudor_4"/>
</dbReference>
<feature type="region of interest" description="Disordered" evidence="3">
    <location>
        <begin position="160"/>
        <end position="398"/>
    </location>
</feature>
<feature type="compositionally biased region" description="Polar residues" evidence="3">
    <location>
        <begin position="368"/>
        <end position="398"/>
    </location>
</feature>
<feature type="region of interest" description="Disordered" evidence="3">
    <location>
        <begin position="415"/>
        <end position="434"/>
    </location>
</feature>
<reference evidence="6" key="2">
    <citation type="journal article" date="2013" name="Nat. Genet.">
        <title>The genome of the platyfish, Xiphophorus maculatus, provides insights into evolutionary adaptation and several complex traits.</title>
        <authorList>
            <person name="Schartl M."/>
            <person name="Walter R.B."/>
            <person name="Shen Y."/>
            <person name="Garcia T."/>
            <person name="Catchen J."/>
            <person name="Amores A."/>
            <person name="Braasch I."/>
            <person name="Chalopin D."/>
            <person name="Volff J.N."/>
            <person name="Lesch K.P."/>
            <person name="Bisazza A."/>
            <person name="Minx P."/>
            <person name="Hillier L."/>
            <person name="Wilson R.K."/>
            <person name="Fuerstenberg S."/>
            <person name="Boore J."/>
            <person name="Searle S."/>
            <person name="Postlethwait J.H."/>
            <person name="Warren W.C."/>
        </authorList>
    </citation>
    <scope>NUCLEOTIDE SEQUENCE [LARGE SCALE GENOMIC DNA]</scope>
    <source>
        <strain evidence="6">JP 163 A</strain>
    </source>
</reference>
<dbReference type="Pfam" id="PF18358">
    <property type="entry name" value="Tudor_4"/>
    <property type="match status" value="1"/>
</dbReference>
<dbReference type="AlphaFoldDB" id="A0A3B5R9G7"/>
<feature type="compositionally biased region" description="Polar residues" evidence="3">
    <location>
        <begin position="195"/>
        <end position="206"/>
    </location>
</feature>
<dbReference type="Proteomes" id="UP000002852">
    <property type="component" value="Unassembled WGS sequence"/>
</dbReference>
<feature type="compositionally biased region" description="Low complexity" evidence="3">
    <location>
        <begin position="232"/>
        <end position="246"/>
    </location>
</feature>
<feature type="compositionally biased region" description="Polar residues" evidence="3">
    <location>
        <begin position="417"/>
        <end position="432"/>
    </location>
</feature>
<dbReference type="KEGG" id="xma:111610395"/>
<feature type="compositionally biased region" description="Polar residues" evidence="3">
    <location>
        <begin position="160"/>
        <end position="183"/>
    </location>
</feature>
<dbReference type="InterPro" id="IPR041291">
    <property type="entry name" value="TUDOR_5"/>
</dbReference>
<dbReference type="Pfam" id="PF18359">
    <property type="entry name" value="Tudor_5"/>
    <property type="match status" value="1"/>
</dbReference>
<dbReference type="GeneID" id="111610395"/>
<accession>A0A3B5R9G7</accession>
<dbReference type="GO" id="GO:0010629">
    <property type="term" value="P:negative regulation of gene expression"/>
    <property type="evidence" value="ECO:0007669"/>
    <property type="project" value="TreeGrafter"/>
</dbReference>
<dbReference type="Gene3D" id="2.30.30.140">
    <property type="match status" value="2"/>
</dbReference>
<dbReference type="SMART" id="SM00333">
    <property type="entry name" value="TUDOR"/>
    <property type="match status" value="2"/>
</dbReference>
<dbReference type="STRING" id="8083.ENSXMAP00000039415"/>
<keyword evidence="2" id="KW-0539">Nucleus</keyword>
<feature type="compositionally biased region" description="Low complexity" evidence="3">
    <location>
        <begin position="258"/>
        <end position="267"/>
    </location>
</feature>
<dbReference type="InterPro" id="IPR051516">
    <property type="entry name" value="SETDB_methyltransferase"/>
</dbReference>
<dbReference type="GO" id="GO:0005634">
    <property type="term" value="C:nucleus"/>
    <property type="evidence" value="ECO:0007669"/>
    <property type="project" value="UniProtKB-SubCell"/>
</dbReference>